<keyword evidence="1 3" id="KW-0547">Nucleotide-binding</keyword>
<evidence type="ECO:0000259" key="6">
    <source>
        <dbReference type="PROSITE" id="PS50067"/>
    </source>
</evidence>
<feature type="compositionally biased region" description="Polar residues" evidence="5">
    <location>
        <begin position="72"/>
        <end position="85"/>
    </location>
</feature>
<evidence type="ECO:0000256" key="1">
    <source>
        <dbReference type="ARBA" id="ARBA00022741"/>
    </source>
</evidence>
<feature type="domain" description="Kinesin motor" evidence="6">
    <location>
        <begin position="29"/>
        <end position="411"/>
    </location>
</feature>
<dbReference type="SMART" id="SM00129">
    <property type="entry name" value="KISc"/>
    <property type="match status" value="1"/>
</dbReference>
<dbReference type="CDD" id="cd00106">
    <property type="entry name" value="KISc"/>
    <property type="match status" value="1"/>
</dbReference>
<evidence type="ECO:0000313" key="8">
    <source>
        <dbReference type="Proteomes" id="UP001212152"/>
    </source>
</evidence>
<evidence type="ECO:0000313" key="7">
    <source>
        <dbReference type="EMBL" id="KAJ3177313.1"/>
    </source>
</evidence>
<keyword evidence="4" id="KW-0493">Microtubule</keyword>
<evidence type="ECO:0000256" key="4">
    <source>
        <dbReference type="RuleBase" id="RU000394"/>
    </source>
</evidence>
<dbReference type="InterPro" id="IPR036961">
    <property type="entry name" value="Kinesin_motor_dom_sf"/>
</dbReference>
<dbReference type="GO" id="GO:0003777">
    <property type="term" value="F:microtubule motor activity"/>
    <property type="evidence" value="ECO:0007669"/>
    <property type="project" value="InterPro"/>
</dbReference>
<name>A0AAD5TKK4_9FUNG</name>
<keyword evidence="3 4" id="KW-0505">Motor protein</keyword>
<keyword evidence="8" id="KW-1185">Reference proteome</keyword>
<feature type="region of interest" description="Disordered" evidence="5">
    <location>
        <begin position="514"/>
        <end position="552"/>
    </location>
</feature>
<evidence type="ECO:0000256" key="2">
    <source>
        <dbReference type="ARBA" id="ARBA00022840"/>
    </source>
</evidence>
<feature type="region of interest" description="Disordered" evidence="5">
    <location>
        <begin position="72"/>
        <end position="98"/>
    </location>
</feature>
<dbReference type="InterPro" id="IPR027417">
    <property type="entry name" value="P-loop_NTPase"/>
</dbReference>
<dbReference type="Gene3D" id="3.40.850.10">
    <property type="entry name" value="Kinesin motor domain"/>
    <property type="match status" value="1"/>
</dbReference>
<dbReference type="GO" id="GO:0007052">
    <property type="term" value="P:mitotic spindle organization"/>
    <property type="evidence" value="ECO:0007669"/>
    <property type="project" value="TreeGrafter"/>
</dbReference>
<proteinExistence type="inferred from homology"/>
<evidence type="ECO:0000256" key="3">
    <source>
        <dbReference type="PROSITE-ProRule" id="PRU00283"/>
    </source>
</evidence>
<keyword evidence="2 3" id="KW-0067">ATP-binding</keyword>
<comment type="caution">
    <text evidence="7">The sequence shown here is derived from an EMBL/GenBank/DDBJ whole genome shotgun (WGS) entry which is preliminary data.</text>
</comment>
<dbReference type="GO" id="GO:0005524">
    <property type="term" value="F:ATP binding"/>
    <property type="evidence" value="ECO:0007669"/>
    <property type="project" value="UniProtKB-UniRule"/>
</dbReference>
<dbReference type="AlphaFoldDB" id="A0AAD5TKK4"/>
<dbReference type="GO" id="GO:0005874">
    <property type="term" value="C:microtubule"/>
    <property type="evidence" value="ECO:0007669"/>
    <property type="project" value="UniProtKB-KW"/>
</dbReference>
<dbReference type="InterPro" id="IPR027640">
    <property type="entry name" value="Kinesin-like_fam"/>
</dbReference>
<dbReference type="EMBL" id="JADGJQ010000034">
    <property type="protein sequence ID" value="KAJ3177313.1"/>
    <property type="molecule type" value="Genomic_DNA"/>
</dbReference>
<protein>
    <recommendedName>
        <fullName evidence="4">Kinesin-like protein</fullName>
    </recommendedName>
</protein>
<dbReference type="PANTHER" id="PTHR47969:SF29">
    <property type="entry name" value="KINESIN-LIKE PROTEIN"/>
    <property type="match status" value="1"/>
</dbReference>
<reference evidence="7" key="1">
    <citation type="submission" date="2020-05" db="EMBL/GenBank/DDBJ databases">
        <title>Phylogenomic resolution of chytrid fungi.</title>
        <authorList>
            <person name="Stajich J.E."/>
            <person name="Amses K."/>
            <person name="Simmons R."/>
            <person name="Seto K."/>
            <person name="Myers J."/>
            <person name="Bonds A."/>
            <person name="Quandt C.A."/>
            <person name="Barry K."/>
            <person name="Liu P."/>
            <person name="Grigoriev I."/>
            <person name="Longcore J.E."/>
            <person name="James T.Y."/>
        </authorList>
    </citation>
    <scope>NUCLEOTIDE SEQUENCE</scope>
    <source>
        <strain evidence="7">JEL0379</strain>
    </source>
</reference>
<evidence type="ECO:0000256" key="5">
    <source>
        <dbReference type="SAM" id="MobiDB-lite"/>
    </source>
</evidence>
<comment type="similarity">
    <text evidence="3 4">Belongs to the TRAFAC class myosin-kinesin ATPase superfamily. Kinesin family.</text>
</comment>
<dbReference type="SUPFAM" id="SSF52540">
    <property type="entry name" value="P-loop containing nucleoside triphosphate hydrolases"/>
    <property type="match status" value="1"/>
</dbReference>
<sequence>MAKTKNLQQMDAQQAAASMTALAAPTPQRVLVAVRVRPPTVERKSPQKYAANLGYDPTANCITYNPSTVTIQWPASTPTSPSRGNTPAPGGGPKTEPKKFNFDSVLGYEEGQAALYAKIVDPLIRKCLEGYNGCVFCYGQTASGKTYTMEGPSRAPGTEPSSDAKSPDTGIILRVASQIVTHISDAAKTNPELEYFVKASYLEIYQEQLTDLLVEREEQGELRIRQDPNSTNGRDLYISGITEKSVNTLQDYTRLMHTGSRHRTVGETNMNEVSSRSHAVLTITIEERRKPEAGMSTEEAEMLAKHGKKRSKIHLIDLAGSERANATGATGDRLKEGSAINQSLSCLGNVINALTTSTKHVPYRDSKLTYLLSDSLGGNSLTLMITCVTPTIINFDESLSTLRFAERVKKVRNVAKVNVDATMMRIMTLEAEIRDLRAALARCTCGANAAYTRAGGGGTSTSTGTGSDVSHGHDAWTMAHTHGVNAQTATDKVPWWQHLCFCCFPTTNSGARAKKTAKVGPAPVTERSAPMTPADGDQETVLKSVKGKLTFS</sequence>
<dbReference type="PRINTS" id="PR00380">
    <property type="entry name" value="KINESINHEAVY"/>
</dbReference>
<dbReference type="GO" id="GO:0005875">
    <property type="term" value="C:microtubule associated complex"/>
    <property type="evidence" value="ECO:0007669"/>
    <property type="project" value="TreeGrafter"/>
</dbReference>
<dbReference type="GO" id="GO:0007018">
    <property type="term" value="P:microtubule-based movement"/>
    <property type="evidence" value="ECO:0007669"/>
    <property type="project" value="InterPro"/>
</dbReference>
<dbReference type="PROSITE" id="PS50067">
    <property type="entry name" value="KINESIN_MOTOR_2"/>
    <property type="match status" value="1"/>
</dbReference>
<gene>
    <name evidence="7" type="primary">KIF3A_3</name>
    <name evidence="7" type="ORF">HDU87_004565</name>
</gene>
<dbReference type="Proteomes" id="UP001212152">
    <property type="component" value="Unassembled WGS sequence"/>
</dbReference>
<dbReference type="PROSITE" id="PS00411">
    <property type="entry name" value="KINESIN_MOTOR_1"/>
    <property type="match status" value="1"/>
</dbReference>
<dbReference type="InterPro" id="IPR001752">
    <property type="entry name" value="Kinesin_motor_dom"/>
</dbReference>
<dbReference type="GO" id="GO:0051231">
    <property type="term" value="P:spindle elongation"/>
    <property type="evidence" value="ECO:0007669"/>
    <property type="project" value="TreeGrafter"/>
</dbReference>
<dbReference type="InterPro" id="IPR019821">
    <property type="entry name" value="Kinesin_motor_CS"/>
</dbReference>
<dbReference type="PANTHER" id="PTHR47969">
    <property type="entry name" value="CHROMOSOME-ASSOCIATED KINESIN KIF4A-RELATED"/>
    <property type="match status" value="1"/>
</dbReference>
<dbReference type="GO" id="GO:0008017">
    <property type="term" value="F:microtubule binding"/>
    <property type="evidence" value="ECO:0007669"/>
    <property type="project" value="InterPro"/>
</dbReference>
<dbReference type="Pfam" id="PF00225">
    <property type="entry name" value="Kinesin"/>
    <property type="match status" value="1"/>
</dbReference>
<accession>A0AAD5TKK4</accession>
<organism evidence="7 8">
    <name type="scientific">Geranomyces variabilis</name>
    <dbReference type="NCBI Taxonomy" id="109894"/>
    <lineage>
        <taxon>Eukaryota</taxon>
        <taxon>Fungi</taxon>
        <taxon>Fungi incertae sedis</taxon>
        <taxon>Chytridiomycota</taxon>
        <taxon>Chytridiomycota incertae sedis</taxon>
        <taxon>Chytridiomycetes</taxon>
        <taxon>Spizellomycetales</taxon>
        <taxon>Powellomycetaceae</taxon>
        <taxon>Geranomyces</taxon>
    </lineage>
</organism>
<feature type="binding site" evidence="3">
    <location>
        <begin position="139"/>
        <end position="146"/>
    </location>
    <ligand>
        <name>ATP</name>
        <dbReference type="ChEBI" id="CHEBI:30616"/>
    </ligand>
</feature>